<dbReference type="OrthoDB" id="3035737at2"/>
<reference evidence="1 2" key="1">
    <citation type="submission" date="2018-05" db="EMBL/GenBank/DDBJ databases">
        <title>Flavobacterium sp. strain IMCC34759, incomplete genome.</title>
        <authorList>
            <person name="Joung Y."/>
            <person name="Cho J."/>
        </authorList>
    </citation>
    <scope>NUCLEOTIDE SEQUENCE [LARGE SCALE GENOMIC DNA]</scope>
    <source>
        <strain evidence="1 2">IMCC34759</strain>
    </source>
</reference>
<proteinExistence type="predicted"/>
<protein>
    <submittedName>
        <fullName evidence="1">Uncharacterized protein</fullName>
    </submittedName>
</protein>
<dbReference type="AlphaFoldDB" id="A0A2V4BQA5"/>
<dbReference type="EMBL" id="QJHK01000006">
    <property type="protein sequence ID" value="PXY41198.1"/>
    <property type="molecule type" value="Genomic_DNA"/>
</dbReference>
<accession>A0A2V4BQA5</accession>
<dbReference type="RefSeq" id="WP_110306433.1">
    <property type="nucleotide sequence ID" value="NZ_QJHK01000006.1"/>
</dbReference>
<evidence type="ECO:0000313" key="1">
    <source>
        <dbReference type="EMBL" id="PXY41198.1"/>
    </source>
</evidence>
<comment type="caution">
    <text evidence="1">The sequence shown here is derived from an EMBL/GenBank/DDBJ whole genome shotgun (WGS) entry which is preliminary data.</text>
</comment>
<evidence type="ECO:0000313" key="2">
    <source>
        <dbReference type="Proteomes" id="UP000247903"/>
    </source>
</evidence>
<organism evidence="1 2">
    <name type="scientific">Flavobacterium cheongpyeongense</name>
    <dbReference type="NCBI Taxonomy" id="2212651"/>
    <lineage>
        <taxon>Bacteria</taxon>
        <taxon>Pseudomonadati</taxon>
        <taxon>Bacteroidota</taxon>
        <taxon>Flavobacteriia</taxon>
        <taxon>Flavobacteriales</taxon>
        <taxon>Flavobacteriaceae</taxon>
        <taxon>Flavobacterium</taxon>
    </lineage>
</organism>
<dbReference type="Proteomes" id="UP000247903">
    <property type="component" value="Unassembled WGS sequence"/>
</dbReference>
<gene>
    <name evidence="1" type="ORF">DMB65_09600</name>
</gene>
<sequence>MEETKVKHKTDYLFSKCTFWRGIGSVFNVPGNYYEFHISETELEADHKALTSDWENIGEDIREAKKKFETLNHTKLCLK</sequence>
<name>A0A2V4BQA5_9FLAO</name>
<keyword evidence="2" id="KW-1185">Reference proteome</keyword>